<evidence type="ECO:0000256" key="8">
    <source>
        <dbReference type="ARBA" id="ARBA00023002"/>
    </source>
</evidence>
<comment type="catalytic activity">
    <reaction evidence="1 11">
        <text>2 a phenolic donor + H2O2 = 2 a phenolic radical donor + 2 H2O</text>
        <dbReference type="Rhea" id="RHEA:56136"/>
        <dbReference type="ChEBI" id="CHEBI:15377"/>
        <dbReference type="ChEBI" id="CHEBI:16240"/>
        <dbReference type="ChEBI" id="CHEBI:139520"/>
        <dbReference type="ChEBI" id="CHEBI:139521"/>
        <dbReference type="EC" id="1.11.1.7"/>
    </reaction>
</comment>
<keyword evidence="6 11" id="KW-0349">Heme</keyword>
<evidence type="ECO:0000256" key="7">
    <source>
        <dbReference type="ARBA" id="ARBA00022723"/>
    </source>
</evidence>
<dbReference type="InterPro" id="IPR000823">
    <property type="entry name" value="Peroxidase_pln"/>
</dbReference>
<comment type="cofactor">
    <cofactor evidence="11">
        <name>Ca(2+)</name>
        <dbReference type="ChEBI" id="CHEBI:29108"/>
    </cofactor>
    <text evidence="11">Binds 2 calcium ions per subunit.</text>
</comment>
<comment type="cofactor">
    <cofactor evidence="11">
        <name>heme b</name>
        <dbReference type="ChEBI" id="CHEBI:60344"/>
    </cofactor>
    <text evidence="11">Binds 1 heme b (iron(II)-protoporphyrin IX) group per subunit.</text>
</comment>
<feature type="chain" id="PRO_5044978673" description="Peroxidase" evidence="11">
    <location>
        <begin position="28"/>
        <end position="388"/>
    </location>
</feature>
<evidence type="ECO:0000256" key="4">
    <source>
        <dbReference type="ARBA" id="ARBA00012313"/>
    </source>
</evidence>
<evidence type="ECO:0000256" key="5">
    <source>
        <dbReference type="ARBA" id="ARBA00022559"/>
    </source>
</evidence>
<gene>
    <name evidence="13" type="ORF">PVK06_016581</name>
</gene>
<evidence type="ECO:0000256" key="9">
    <source>
        <dbReference type="ARBA" id="ARBA00023004"/>
    </source>
</evidence>
<dbReference type="Proteomes" id="UP001358586">
    <property type="component" value="Chromosome 5"/>
</dbReference>
<dbReference type="InterPro" id="IPR033905">
    <property type="entry name" value="Secretory_peroxidase"/>
</dbReference>
<name>A0ABR0Q1J2_GOSAR</name>
<dbReference type="InterPro" id="IPR019794">
    <property type="entry name" value="Peroxidases_AS"/>
</dbReference>
<dbReference type="InterPro" id="IPR010255">
    <property type="entry name" value="Haem_peroxidase_sf"/>
</dbReference>
<dbReference type="Gene3D" id="1.10.520.10">
    <property type="match status" value="1"/>
</dbReference>
<dbReference type="PROSITE" id="PS00436">
    <property type="entry name" value="PEROXIDASE_2"/>
    <property type="match status" value="1"/>
</dbReference>
<dbReference type="InterPro" id="IPR019793">
    <property type="entry name" value="Peroxidases_heam-ligand_BS"/>
</dbReference>
<proteinExistence type="inferred from homology"/>
<evidence type="ECO:0000313" key="14">
    <source>
        <dbReference type="Proteomes" id="UP001358586"/>
    </source>
</evidence>
<keyword evidence="10" id="KW-1015">Disulfide bond</keyword>
<dbReference type="PROSITE" id="PS00435">
    <property type="entry name" value="PEROXIDASE_1"/>
    <property type="match status" value="1"/>
</dbReference>
<evidence type="ECO:0000256" key="2">
    <source>
        <dbReference type="ARBA" id="ARBA00002322"/>
    </source>
</evidence>
<dbReference type="PRINTS" id="PR00458">
    <property type="entry name" value="PEROXIDASE"/>
</dbReference>
<evidence type="ECO:0000256" key="11">
    <source>
        <dbReference type="RuleBase" id="RU362060"/>
    </source>
</evidence>
<evidence type="ECO:0000259" key="12">
    <source>
        <dbReference type="PROSITE" id="PS50873"/>
    </source>
</evidence>
<dbReference type="Pfam" id="PF00141">
    <property type="entry name" value="peroxidase"/>
    <property type="match status" value="1"/>
</dbReference>
<organism evidence="13 14">
    <name type="scientific">Gossypium arboreum</name>
    <name type="common">Tree cotton</name>
    <name type="synonym">Gossypium nanking</name>
    <dbReference type="NCBI Taxonomy" id="29729"/>
    <lineage>
        <taxon>Eukaryota</taxon>
        <taxon>Viridiplantae</taxon>
        <taxon>Streptophyta</taxon>
        <taxon>Embryophyta</taxon>
        <taxon>Tracheophyta</taxon>
        <taxon>Spermatophyta</taxon>
        <taxon>Magnoliopsida</taxon>
        <taxon>eudicotyledons</taxon>
        <taxon>Gunneridae</taxon>
        <taxon>Pentapetalae</taxon>
        <taxon>rosids</taxon>
        <taxon>malvids</taxon>
        <taxon>Malvales</taxon>
        <taxon>Malvaceae</taxon>
        <taxon>Malvoideae</taxon>
        <taxon>Gossypium</taxon>
    </lineage>
</organism>
<feature type="domain" description="Plant heme peroxidase family profile" evidence="12">
    <location>
        <begin position="28"/>
        <end position="323"/>
    </location>
</feature>
<evidence type="ECO:0000313" key="13">
    <source>
        <dbReference type="EMBL" id="KAK5832778.1"/>
    </source>
</evidence>
<evidence type="ECO:0000256" key="6">
    <source>
        <dbReference type="ARBA" id="ARBA00022617"/>
    </source>
</evidence>
<sequence>MASSFSKFSQTLLLLVLFWGITSSSNAQLSTDYYSKSCPNLFSTVKFTVHSAIMKEARMGASLLRLFFHDCFVNGCDGSLLLDDTSSFTGEKNAVPNRNSARGFDVIDDIKSAVENVCPGVVSCADILAIAARDSVKLLGGPNWDVKLGRRDARSASRAAANNGIPAPTSNLNRLISRFNALGLSTRDLVALSGAHTIGQARCTSFRARIYNESNIDLSFAKTKQSNCPRSSGSGDNNLAPLDIQTPTYFDNKYFNNLIGKRGLLHSDQELFNGGSTDSIVRAYSKNPSSFSSDFVTAMIKMGDISPLTGSKGEIRKNCRRFVLTVKASGGTGTGASFTSVLTAQIPCSLPVHSHFGLTVLPSSFRFTKDYSKMSSNENVMIIEDKSK</sequence>
<dbReference type="Gene3D" id="1.10.420.10">
    <property type="entry name" value="Peroxidase, domain 2"/>
    <property type="match status" value="1"/>
</dbReference>
<keyword evidence="9 11" id="KW-0408">Iron</keyword>
<dbReference type="PRINTS" id="PR00461">
    <property type="entry name" value="PLPEROXIDASE"/>
</dbReference>
<dbReference type="PANTHER" id="PTHR31388">
    <property type="entry name" value="PEROXIDASE 72-RELATED"/>
    <property type="match status" value="1"/>
</dbReference>
<keyword evidence="11" id="KW-0376">Hydrogen peroxide</keyword>
<feature type="signal peptide" evidence="11">
    <location>
        <begin position="1"/>
        <end position="27"/>
    </location>
</feature>
<dbReference type="PANTHER" id="PTHR31388:SF24">
    <property type="entry name" value="PEROXIDASE 52"/>
    <property type="match status" value="1"/>
</dbReference>
<keyword evidence="14" id="KW-1185">Reference proteome</keyword>
<comment type="function">
    <text evidence="2">Removal of H(2)O(2), oxidation of toxic reductants, biosynthesis and degradation of lignin, suberization, auxin catabolism, response to environmental stresses such as wounding, pathogen attack and oxidative stress. These functions might be dependent on each isozyme/isoform in each plant tissue.</text>
</comment>
<accession>A0ABR0Q1J2</accession>
<evidence type="ECO:0000256" key="10">
    <source>
        <dbReference type="ARBA" id="ARBA00023157"/>
    </source>
</evidence>
<evidence type="ECO:0000256" key="1">
    <source>
        <dbReference type="ARBA" id="ARBA00000189"/>
    </source>
</evidence>
<dbReference type="SUPFAM" id="SSF48113">
    <property type="entry name" value="Heme-dependent peroxidases"/>
    <property type="match status" value="1"/>
</dbReference>
<keyword evidence="5 11" id="KW-0575">Peroxidase</keyword>
<comment type="caution">
    <text evidence="13">The sequence shown here is derived from an EMBL/GenBank/DDBJ whole genome shotgun (WGS) entry which is preliminary data.</text>
</comment>
<keyword evidence="8 11" id="KW-0560">Oxidoreductase</keyword>
<dbReference type="CDD" id="cd00693">
    <property type="entry name" value="secretory_peroxidase"/>
    <property type="match status" value="1"/>
</dbReference>
<protein>
    <recommendedName>
        <fullName evidence="4 11">Peroxidase</fullName>
        <ecNumber evidence="4 11">1.11.1.7</ecNumber>
    </recommendedName>
</protein>
<keyword evidence="7 11" id="KW-0479">Metal-binding</keyword>
<keyword evidence="11" id="KW-0732">Signal</keyword>
<comment type="similarity">
    <text evidence="11">Belongs to the peroxidase family. Classical plant (class III) peroxidase subfamily.</text>
</comment>
<dbReference type="PROSITE" id="PS50873">
    <property type="entry name" value="PEROXIDASE_4"/>
    <property type="match status" value="1"/>
</dbReference>
<comment type="subcellular location">
    <subcellularLocation>
        <location evidence="11">Secreted</location>
    </subcellularLocation>
</comment>
<reference evidence="13 14" key="1">
    <citation type="submission" date="2023-03" db="EMBL/GenBank/DDBJ databases">
        <title>WGS of Gossypium arboreum.</title>
        <authorList>
            <person name="Yu D."/>
        </authorList>
    </citation>
    <scope>NUCLEOTIDE SEQUENCE [LARGE SCALE GENOMIC DNA]</scope>
    <source>
        <tissue evidence="13">Leaf</tissue>
    </source>
</reference>
<evidence type="ECO:0000256" key="3">
    <source>
        <dbReference type="ARBA" id="ARBA00006873"/>
    </source>
</evidence>
<keyword evidence="11" id="KW-0106">Calcium</keyword>
<dbReference type="EMBL" id="JARKNE010000005">
    <property type="protein sequence ID" value="KAK5832778.1"/>
    <property type="molecule type" value="Genomic_DNA"/>
</dbReference>
<comment type="similarity">
    <text evidence="3">Belongs to the peroxidase family. Ascorbate peroxidase subfamily.</text>
</comment>
<dbReference type="InterPro" id="IPR002016">
    <property type="entry name" value="Haem_peroxidase"/>
</dbReference>
<dbReference type="EC" id="1.11.1.7" evidence="4 11"/>
<keyword evidence="11" id="KW-0964">Secreted</keyword>